<reference evidence="5" key="1">
    <citation type="submission" date="2017-02" db="UniProtKB">
        <authorList>
            <consortium name="WormBaseParasite"/>
        </authorList>
    </citation>
    <scope>IDENTIFICATION</scope>
</reference>
<dbReference type="AlphaFoldDB" id="A0A0N4UWW4"/>
<reference evidence="3 4" key="2">
    <citation type="submission" date="2018-10" db="EMBL/GenBank/DDBJ databases">
        <authorList>
            <consortium name="Pathogen Informatics"/>
        </authorList>
    </citation>
    <scope>NUCLEOTIDE SEQUENCE [LARGE SCALE GENOMIC DNA]</scope>
</reference>
<dbReference type="WBParaSite" id="EVEC_0000199701-mRNA-1">
    <property type="protein sequence ID" value="EVEC_0000199701-mRNA-1"/>
    <property type="gene ID" value="EVEC_0000199701"/>
</dbReference>
<protein>
    <submittedName>
        <fullName evidence="5">CUB domain-containing protein</fullName>
    </submittedName>
</protein>
<keyword evidence="4" id="KW-1185">Reference proteome</keyword>
<feature type="region of interest" description="Disordered" evidence="1">
    <location>
        <begin position="95"/>
        <end position="114"/>
    </location>
</feature>
<evidence type="ECO:0000313" key="5">
    <source>
        <dbReference type="WBParaSite" id="EVEC_0000199701-mRNA-1"/>
    </source>
</evidence>
<dbReference type="OrthoDB" id="10063988at2759"/>
<sequence>MDRTQLSEMTANATYSCTGEGVCEFISAGQYLTIRFQSGKGEPERYGFLGRVTPYSEPKRSVKSVINFVSGAVIALILSLISIGLYCYCSDTGNRLREEEKSEEKEETKKELIK</sequence>
<evidence type="ECO:0000313" key="4">
    <source>
        <dbReference type="Proteomes" id="UP000274131"/>
    </source>
</evidence>
<keyword evidence="2" id="KW-0812">Transmembrane</keyword>
<keyword evidence="2" id="KW-1133">Transmembrane helix</keyword>
<evidence type="ECO:0000256" key="2">
    <source>
        <dbReference type="SAM" id="Phobius"/>
    </source>
</evidence>
<dbReference type="EMBL" id="UXUI01007254">
    <property type="protein sequence ID" value="VDD86562.1"/>
    <property type="molecule type" value="Genomic_DNA"/>
</dbReference>
<evidence type="ECO:0000313" key="3">
    <source>
        <dbReference type="EMBL" id="VDD86562.1"/>
    </source>
</evidence>
<dbReference type="Proteomes" id="UP000274131">
    <property type="component" value="Unassembled WGS sequence"/>
</dbReference>
<evidence type="ECO:0000256" key="1">
    <source>
        <dbReference type="SAM" id="MobiDB-lite"/>
    </source>
</evidence>
<feature type="transmembrane region" description="Helical" evidence="2">
    <location>
        <begin position="65"/>
        <end position="88"/>
    </location>
</feature>
<accession>A0A0N4UWW4</accession>
<proteinExistence type="predicted"/>
<keyword evidence="2" id="KW-0472">Membrane</keyword>
<organism evidence="5">
    <name type="scientific">Enterobius vermicularis</name>
    <name type="common">Human pinworm</name>
    <dbReference type="NCBI Taxonomy" id="51028"/>
    <lineage>
        <taxon>Eukaryota</taxon>
        <taxon>Metazoa</taxon>
        <taxon>Ecdysozoa</taxon>
        <taxon>Nematoda</taxon>
        <taxon>Chromadorea</taxon>
        <taxon>Rhabditida</taxon>
        <taxon>Spirurina</taxon>
        <taxon>Oxyuridomorpha</taxon>
        <taxon>Oxyuroidea</taxon>
        <taxon>Oxyuridae</taxon>
        <taxon>Enterobius</taxon>
    </lineage>
</organism>
<gene>
    <name evidence="3" type="ORF">EVEC_LOCUS1705</name>
</gene>
<name>A0A0N4UWW4_ENTVE</name>